<proteinExistence type="predicted"/>
<protein>
    <submittedName>
        <fullName evidence="1">Uncharacterized protein</fullName>
    </submittedName>
</protein>
<name>A0ACC3DKV7_9PEZI</name>
<comment type="caution">
    <text evidence="1">The sequence shown here is derived from an EMBL/GenBank/DDBJ whole genome shotgun (WGS) entry which is preliminary data.</text>
</comment>
<sequence>MNIQNPSYGDALRHFKDFTKDLPPALRGTSIDNSQFIKSIHNSFARRNDMLNIDLAMKEKFDARSRQPKQLKRPANRIDDGDYVDQAFHYITYLPVGNEIWKLDGLDRQPQKFGPCAEDSWLDLVAPVIAARMMDYAEQSISFNLLCLVKDPLVALREELVQSLLSLHALEEKLVEIEPEWLTYGNNYLGTESRLQNAFRDRVQGPSEEYNISTEDLTTAQKPADFLEELGKDNDFDRVVSLWKVKLGQQARIKNEIKEEMANDEEDQRKADDRRHNFGPFIREWLSMLAEKGKLKELCDRAGYQE</sequence>
<evidence type="ECO:0000313" key="1">
    <source>
        <dbReference type="EMBL" id="KAK3077296.1"/>
    </source>
</evidence>
<gene>
    <name evidence="1" type="ORF">LTS18_010694</name>
</gene>
<dbReference type="EMBL" id="JAWDJW010003005">
    <property type="protein sequence ID" value="KAK3077296.1"/>
    <property type="molecule type" value="Genomic_DNA"/>
</dbReference>
<reference evidence="1" key="1">
    <citation type="submission" date="2024-09" db="EMBL/GenBank/DDBJ databases">
        <title>Black Yeasts Isolated from many extreme environments.</title>
        <authorList>
            <person name="Coleine C."/>
            <person name="Stajich J.E."/>
            <person name="Selbmann L."/>
        </authorList>
    </citation>
    <scope>NUCLEOTIDE SEQUENCE</scope>
    <source>
        <strain evidence="1">CCFEE 5737</strain>
    </source>
</reference>
<organism evidence="1 2">
    <name type="scientific">Coniosporium uncinatum</name>
    <dbReference type="NCBI Taxonomy" id="93489"/>
    <lineage>
        <taxon>Eukaryota</taxon>
        <taxon>Fungi</taxon>
        <taxon>Dikarya</taxon>
        <taxon>Ascomycota</taxon>
        <taxon>Pezizomycotina</taxon>
        <taxon>Dothideomycetes</taxon>
        <taxon>Dothideomycetes incertae sedis</taxon>
        <taxon>Coniosporium</taxon>
    </lineage>
</organism>
<evidence type="ECO:0000313" key="2">
    <source>
        <dbReference type="Proteomes" id="UP001186974"/>
    </source>
</evidence>
<accession>A0ACC3DKV7</accession>
<dbReference type="Proteomes" id="UP001186974">
    <property type="component" value="Unassembled WGS sequence"/>
</dbReference>
<keyword evidence="2" id="KW-1185">Reference proteome</keyword>